<gene>
    <name evidence="1" type="ORF">DEACI_1351</name>
    <name evidence="2" type="ORF">DEACI_3963</name>
</gene>
<dbReference type="EMBL" id="CDGJ01000132">
    <property type="protein sequence ID" value="CEJ09479.1"/>
    <property type="molecule type" value="Genomic_DNA"/>
</dbReference>
<dbReference type="PANTHER" id="PTHR43235">
    <property type="entry name" value="GLUTAMINE AMIDOTRANSFERASE PB2B2.05-RELATED"/>
    <property type="match status" value="1"/>
</dbReference>
<dbReference type="PANTHER" id="PTHR43235:SF1">
    <property type="entry name" value="GLUTAMINE AMIDOTRANSFERASE PB2B2.05-RELATED"/>
    <property type="match status" value="1"/>
</dbReference>
<reference evidence="1" key="2">
    <citation type="submission" date="2020-01" db="EMBL/GenBank/DDBJ databases">
        <authorList>
            <person name="Hornung B."/>
        </authorList>
    </citation>
    <scope>NUCLEOTIDE SEQUENCE</scope>
    <source>
        <strain evidence="1">PacBioINE</strain>
    </source>
</reference>
<keyword evidence="1" id="KW-0378">Hydrolase</keyword>
<sequence length="239" mass="25635">MVRPFIGITVAHHAEELENFPRHNYVQSIRKAGGVPILIPPPADRQESEILLAKLDGLVLSGGGDISPLYLGESPRAGIRNCFPERDLGEILLARSAMEKNIPLLGICRGIQVMAVAAGGSIYQDIPSQCPAALEHSQTAPRDCPWHEVEILDSGLLRIVGLKKLQVNSFHHQAVSVLPSAFRTAALAPDGIIEGIEAPQLKFCLGVQWHPEGMPSAEHSQAIFAALIRVCGNSSAPTA</sequence>
<dbReference type="InterPro" id="IPR029062">
    <property type="entry name" value="Class_I_gatase-like"/>
</dbReference>
<dbReference type="GO" id="GO:0005829">
    <property type="term" value="C:cytosol"/>
    <property type="evidence" value="ECO:0007669"/>
    <property type="project" value="TreeGrafter"/>
</dbReference>
<dbReference type="KEGG" id="aacx:DEACI_1351"/>
<dbReference type="CDD" id="cd01745">
    <property type="entry name" value="GATase1_2"/>
    <property type="match status" value="1"/>
</dbReference>
<dbReference type="Proteomes" id="UP001071230">
    <property type="component" value="Unassembled WGS sequence"/>
</dbReference>
<dbReference type="Proteomes" id="UP000836597">
    <property type="component" value="Chromosome"/>
</dbReference>
<reference evidence="2" key="1">
    <citation type="submission" date="2014-11" db="EMBL/GenBank/DDBJ databases">
        <authorList>
            <person name="Hornung B.V."/>
        </authorList>
    </citation>
    <scope>NUCLEOTIDE SEQUENCE</scope>
    <source>
        <strain evidence="2">INE</strain>
    </source>
</reference>
<dbReference type="GO" id="GO:0006598">
    <property type="term" value="P:polyamine catabolic process"/>
    <property type="evidence" value="ECO:0007669"/>
    <property type="project" value="TreeGrafter"/>
</dbReference>
<name>A0A8S0W2I0_9FIRM</name>
<evidence type="ECO:0000313" key="1">
    <source>
        <dbReference type="EMBL" id="CAA7600698.1"/>
    </source>
</evidence>
<dbReference type="InterPro" id="IPR044668">
    <property type="entry name" value="PuuD-like"/>
</dbReference>
<dbReference type="Pfam" id="PF07722">
    <property type="entry name" value="Peptidase_C26"/>
    <property type="match status" value="1"/>
</dbReference>
<evidence type="ECO:0000313" key="3">
    <source>
        <dbReference type="Proteomes" id="UP001071230"/>
    </source>
</evidence>
<dbReference type="Gene3D" id="3.40.50.880">
    <property type="match status" value="1"/>
</dbReference>
<evidence type="ECO:0000313" key="2">
    <source>
        <dbReference type="EMBL" id="CEJ09479.1"/>
    </source>
</evidence>
<dbReference type="EMBL" id="LR746496">
    <property type="protein sequence ID" value="CAA7600698.1"/>
    <property type="molecule type" value="Genomic_DNA"/>
</dbReference>
<dbReference type="AlphaFoldDB" id="A0A8S0W2I0"/>
<dbReference type="GO" id="GO:0033969">
    <property type="term" value="F:gamma-glutamyl-gamma-aminobutyrate hydrolase activity"/>
    <property type="evidence" value="ECO:0007669"/>
    <property type="project" value="TreeGrafter"/>
</dbReference>
<accession>A0A8S0W2I0</accession>
<dbReference type="SUPFAM" id="SSF52317">
    <property type="entry name" value="Class I glutamine amidotransferase-like"/>
    <property type="match status" value="1"/>
</dbReference>
<keyword evidence="3" id="KW-1185">Reference proteome</keyword>
<organism evidence="1">
    <name type="scientific">Acididesulfobacillus acetoxydans</name>
    <dbReference type="NCBI Taxonomy" id="1561005"/>
    <lineage>
        <taxon>Bacteria</taxon>
        <taxon>Bacillati</taxon>
        <taxon>Bacillota</taxon>
        <taxon>Clostridia</taxon>
        <taxon>Eubacteriales</taxon>
        <taxon>Peptococcaceae</taxon>
        <taxon>Acididesulfobacillus</taxon>
    </lineage>
</organism>
<dbReference type="InterPro" id="IPR011697">
    <property type="entry name" value="Peptidase_C26"/>
</dbReference>
<proteinExistence type="predicted"/>
<dbReference type="PROSITE" id="PS51273">
    <property type="entry name" value="GATASE_TYPE_1"/>
    <property type="match status" value="1"/>
</dbReference>
<dbReference type="RefSeq" id="WP_240984336.1">
    <property type="nucleotide sequence ID" value="NZ_CDGJ01000132.1"/>
</dbReference>
<protein>
    <submittedName>
        <fullName evidence="1">Peptidase C26</fullName>
        <ecNumber evidence="1">3.-.-.-</ecNumber>
    </submittedName>
</protein>
<dbReference type="EC" id="3.-.-.-" evidence="1"/>